<evidence type="ECO:0000313" key="4">
    <source>
        <dbReference type="EMBL" id="RNL60680.1"/>
    </source>
</evidence>
<name>A0A3N0CB56_9ACTN</name>
<dbReference type="AlphaFoldDB" id="A0A3N0CB56"/>
<feature type="domain" description="Solute-binding protein family 3/N-terminal" evidence="3">
    <location>
        <begin position="93"/>
        <end position="321"/>
    </location>
</feature>
<dbReference type="InterPro" id="IPR001638">
    <property type="entry name" value="Solute-binding_3/MltF_N"/>
</dbReference>
<protein>
    <recommendedName>
        <fullName evidence="3">Solute-binding protein family 3/N-terminal domain-containing protein</fullName>
    </recommendedName>
</protein>
<dbReference type="EMBL" id="RJSE01000009">
    <property type="protein sequence ID" value="RNL60680.1"/>
    <property type="molecule type" value="Genomic_DNA"/>
</dbReference>
<dbReference type="OrthoDB" id="4633994at2"/>
<comment type="caution">
    <text evidence="4">The sequence shown here is derived from an EMBL/GenBank/DDBJ whole genome shotgun (WGS) entry which is preliminary data.</text>
</comment>
<keyword evidence="5" id="KW-1185">Reference proteome</keyword>
<sequence>MHRSGATPQPSDWSSMNLRFTGRRRGASVLPAVAVAATLALSLAACGSSSDDDGKDGGDSSGDLTSQAQLKPDYKVDDTIRAMLPQSIQDSGVLKAALSAGNPPLTIPGKDTGTVAGMVPDLQAAIAQILGVKIEGSVYPTTASQLLAIDSKRVDIAFSTNSDTRERQATYQFVDYFKSNYVLAVQGTNVGKIKSWEDFCGGTYGSVKGSIDIIEDMTKSCADAGKDAPKVSYFEDVPALLLAAKSGRIDTFFTPASYVVWGSASGDKIDKVAPPTPTDTYYGFTVAKDGDEVAKAVLAALDKLVADGYYKDALERWNLGDGQMTPGINAGAQSAMFG</sequence>
<keyword evidence="1" id="KW-0732">Signal</keyword>
<dbReference type="SUPFAM" id="SSF53850">
    <property type="entry name" value="Periplasmic binding protein-like II"/>
    <property type="match status" value="1"/>
</dbReference>
<accession>A0A3N0CB56</accession>
<feature type="region of interest" description="Disordered" evidence="2">
    <location>
        <begin position="48"/>
        <end position="70"/>
    </location>
</feature>
<reference evidence="4 5" key="1">
    <citation type="submission" date="2018-11" db="EMBL/GenBank/DDBJ databases">
        <authorList>
            <person name="Li F."/>
        </authorList>
    </citation>
    <scope>NUCLEOTIDE SEQUENCE [LARGE SCALE GENOMIC DNA]</scope>
    <source>
        <strain evidence="4 5">Gsoil 097</strain>
    </source>
</reference>
<dbReference type="Gene3D" id="3.40.190.10">
    <property type="entry name" value="Periplasmic binding protein-like II"/>
    <property type="match status" value="2"/>
</dbReference>
<dbReference type="SMART" id="SM00062">
    <property type="entry name" value="PBPb"/>
    <property type="match status" value="1"/>
</dbReference>
<evidence type="ECO:0000259" key="3">
    <source>
        <dbReference type="SMART" id="SM00062"/>
    </source>
</evidence>
<dbReference type="Pfam" id="PF00497">
    <property type="entry name" value="SBP_bac_3"/>
    <property type="match status" value="1"/>
</dbReference>
<dbReference type="PANTHER" id="PTHR35936">
    <property type="entry name" value="MEMBRANE-BOUND LYTIC MUREIN TRANSGLYCOSYLASE F"/>
    <property type="match status" value="1"/>
</dbReference>
<dbReference type="Proteomes" id="UP000267128">
    <property type="component" value="Unassembled WGS sequence"/>
</dbReference>
<gene>
    <name evidence="4" type="ORF">EFK50_20440</name>
</gene>
<dbReference type="PANTHER" id="PTHR35936:SF17">
    <property type="entry name" value="ARGININE-BINDING EXTRACELLULAR PROTEIN ARTP"/>
    <property type="match status" value="1"/>
</dbReference>
<proteinExistence type="predicted"/>
<evidence type="ECO:0000256" key="2">
    <source>
        <dbReference type="SAM" id="MobiDB-lite"/>
    </source>
</evidence>
<evidence type="ECO:0000313" key="5">
    <source>
        <dbReference type="Proteomes" id="UP000267128"/>
    </source>
</evidence>
<organism evidence="4 5">
    <name type="scientific">Nocardioides marmoriginsengisoli</name>
    <dbReference type="NCBI Taxonomy" id="661483"/>
    <lineage>
        <taxon>Bacteria</taxon>
        <taxon>Bacillati</taxon>
        <taxon>Actinomycetota</taxon>
        <taxon>Actinomycetes</taxon>
        <taxon>Propionibacteriales</taxon>
        <taxon>Nocardioidaceae</taxon>
        <taxon>Nocardioides</taxon>
    </lineage>
</organism>
<evidence type="ECO:0000256" key="1">
    <source>
        <dbReference type="ARBA" id="ARBA00022729"/>
    </source>
</evidence>